<evidence type="ECO:0000259" key="4">
    <source>
        <dbReference type="PROSITE" id="PS50887"/>
    </source>
</evidence>
<proteinExistence type="predicted"/>
<dbReference type="OrthoDB" id="9813903at2"/>
<comment type="caution">
    <text evidence="5">The sequence shown here is derived from an EMBL/GenBank/DDBJ whole genome shotgun (WGS) entry which is preliminary data.</text>
</comment>
<accession>A0A235ESC4</accession>
<evidence type="ECO:0000313" key="6">
    <source>
        <dbReference type="Proteomes" id="UP000215441"/>
    </source>
</evidence>
<keyword evidence="6" id="KW-1185">Reference proteome</keyword>
<keyword evidence="2" id="KW-0472">Membrane</keyword>
<dbReference type="InterPro" id="IPR052155">
    <property type="entry name" value="Biofilm_reg_signaling"/>
</dbReference>
<dbReference type="NCBIfam" id="TIGR00254">
    <property type="entry name" value="GGDEF"/>
    <property type="match status" value="1"/>
</dbReference>
<dbReference type="PROSITE" id="PS50883">
    <property type="entry name" value="EAL"/>
    <property type="match status" value="1"/>
</dbReference>
<evidence type="ECO:0000259" key="3">
    <source>
        <dbReference type="PROSITE" id="PS50883"/>
    </source>
</evidence>
<dbReference type="InterPro" id="IPR043128">
    <property type="entry name" value="Rev_trsase/Diguanyl_cyclase"/>
</dbReference>
<dbReference type="SUPFAM" id="SSF55073">
    <property type="entry name" value="Nucleotide cyclase"/>
    <property type="match status" value="1"/>
</dbReference>
<dbReference type="CDD" id="cd01949">
    <property type="entry name" value="GGDEF"/>
    <property type="match status" value="1"/>
</dbReference>
<dbReference type="RefSeq" id="WP_094285360.1">
    <property type="nucleotide sequence ID" value="NZ_NOIG01000001.1"/>
</dbReference>
<dbReference type="AlphaFoldDB" id="A0A235ESC4"/>
<dbReference type="Proteomes" id="UP000215441">
    <property type="component" value="Unassembled WGS sequence"/>
</dbReference>
<dbReference type="CDD" id="cd01948">
    <property type="entry name" value="EAL"/>
    <property type="match status" value="1"/>
</dbReference>
<dbReference type="InterPro" id="IPR000160">
    <property type="entry name" value="GGDEF_dom"/>
</dbReference>
<sequence>MREPITPLRIKAFVGAGVVVFVVAVAIVAAAVAWNARKVALNDSEAQATRFVAGAEVALNRSLLTVDVLLASMDELLNLSNTTAPWIDAESASQRLRGSTRQNLMVRYVALLDTTGKTMASSDPAGGALAVQLPAGFLESVLEQSVSTLMVSAPVVSFASSERVLYFARHLRLADNTRVAAVAELPVGALGAVLLQGVDISGLQVTLERAGGQLLLGVPGREEVIAPTLAPPLAELADLGQEWKAPARLTGDPALVVFRPILYQDLRISASIPLHEALSSWRDQRDAIGLTALVFVAMILAAGGLAFRYLDRLSQARVAIAQSKATLDQALESMVSGFLLLDKNNCVVQWNSQFEVIFPWLRGIIAPRLPFRAVIEETVKHHHPRLADEEHARWVEQRLLRQKQPQHEPHEQVYSNGRTIQITERTTPDGGLVISYHDVTALRRASAEIENLAFYDPLTNLPNRRLLMDRMQQAIASSARSGQYGALLFLDLDHFKTLNDTRGHEVGDMLLRQVAQRLKTCVRREDTVARLGGDEFVVMLSDLSASSEEAGAHVRRVGEKILRKLNVPYTLGGHAHHSTPSIGATLMGGAIQSSVDLLKQADIAMYQVKSQGRNALCFFDPQMQISISLRAQLEADLQAALTARQFVLHYQPQFHLDGRMVGAEGLIRWQHPERGLVAPGAFIGVAEESELIVPMGHWVLRTACEQLAAWQGNPRLQHLQLSVNVSARQFRQRDFVARVVEVLRETGARPHLLKLELTESLVLDNVDDTIAKIGTLKTKGVRFSVDDFGTGYSSLAYLTRLPLDQLKIDQSFVHNLGVRHTDDVIVQTILGMARNLELDVIAEGVETEAQKKLLAQYGCTYFQGYLMGRPVPVAELEALLEPAATTAEDLDMPR</sequence>
<dbReference type="InterPro" id="IPR001633">
    <property type="entry name" value="EAL_dom"/>
</dbReference>
<dbReference type="SMART" id="SM00052">
    <property type="entry name" value="EAL"/>
    <property type="match status" value="1"/>
</dbReference>
<dbReference type="Gene3D" id="3.30.450.20">
    <property type="entry name" value="PAS domain"/>
    <property type="match status" value="2"/>
</dbReference>
<evidence type="ECO:0000313" key="5">
    <source>
        <dbReference type="EMBL" id="OYD51948.1"/>
    </source>
</evidence>
<dbReference type="SUPFAM" id="SSF141868">
    <property type="entry name" value="EAL domain-like"/>
    <property type="match status" value="1"/>
</dbReference>
<dbReference type="EMBL" id="NOIG01000001">
    <property type="protein sequence ID" value="OYD51948.1"/>
    <property type="molecule type" value="Genomic_DNA"/>
</dbReference>
<dbReference type="FunFam" id="3.20.20.450:FF:000001">
    <property type="entry name" value="Cyclic di-GMP phosphodiesterase yahA"/>
    <property type="match status" value="1"/>
</dbReference>
<feature type="transmembrane region" description="Helical" evidence="2">
    <location>
        <begin position="12"/>
        <end position="34"/>
    </location>
</feature>
<evidence type="ECO:0000256" key="2">
    <source>
        <dbReference type="SAM" id="Phobius"/>
    </source>
</evidence>
<dbReference type="Pfam" id="PF00990">
    <property type="entry name" value="GGDEF"/>
    <property type="match status" value="1"/>
</dbReference>
<gene>
    <name evidence="5" type="ORF">CBY09_00115</name>
</gene>
<dbReference type="Gene3D" id="3.20.20.450">
    <property type="entry name" value="EAL domain"/>
    <property type="match status" value="1"/>
</dbReference>
<dbReference type="InterPro" id="IPR035965">
    <property type="entry name" value="PAS-like_dom_sf"/>
</dbReference>
<dbReference type="PANTHER" id="PTHR44757">
    <property type="entry name" value="DIGUANYLATE CYCLASE DGCP"/>
    <property type="match status" value="1"/>
</dbReference>
<organism evidence="5 6">
    <name type="scientific">Acidovorax kalamii</name>
    <dbReference type="NCBI Taxonomy" id="2004485"/>
    <lineage>
        <taxon>Bacteria</taxon>
        <taxon>Pseudomonadati</taxon>
        <taxon>Pseudomonadota</taxon>
        <taxon>Betaproteobacteria</taxon>
        <taxon>Burkholderiales</taxon>
        <taxon>Comamonadaceae</taxon>
        <taxon>Acidovorax</taxon>
    </lineage>
</organism>
<comment type="catalytic activity">
    <reaction evidence="1">
        <text>3',3'-c-di-GMP + H2O = 5'-phosphoguanylyl(3'-&gt;5')guanosine + H(+)</text>
        <dbReference type="Rhea" id="RHEA:24902"/>
        <dbReference type="ChEBI" id="CHEBI:15377"/>
        <dbReference type="ChEBI" id="CHEBI:15378"/>
        <dbReference type="ChEBI" id="CHEBI:58754"/>
        <dbReference type="ChEBI" id="CHEBI:58805"/>
        <dbReference type="EC" id="3.1.4.52"/>
    </reaction>
    <physiologicalReaction direction="left-to-right" evidence="1">
        <dbReference type="Rhea" id="RHEA:24903"/>
    </physiologicalReaction>
</comment>
<keyword evidence="2" id="KW-0812">Transmembrane</keyword>
<dbReference type="Pfam" id="PF00563">
    <property type="entry name" value="EAL"/>
    <property type="match status" value="1"/>
</dbReference>
<name>A0A235ESC4_9BURK</name>
<dbReference type="PROSITE" id="PS50887">
    <property type="entry name" value="GGDEF"/>
    <property type="match status" value="1"/>
</dbReference>
<feature type="domain" description="EAL" evidence="3">
    <location>
        <begin position="630"/>
        <end position="884"/>
    </location>
</feature>
<dbReference type="SUPFAM" id="SSF55785">
    <property type="entry name" value="PYP-like sensor domain (PAS domain)"/>
    <property type="match status" value="1"/>
</dbReference>
<dbReference type="SMART" id="SM00267">
    <property type="entry name" value="GGDEF"/>
    <property type="match status" value="1"/>
</dbReference>
<dbReference type="InterPro" id="IPR035919">
    <property type="entry name" value="EAL_sf"/>
</dbReference>
<keyword evidence="2" id="KW-1133">Transmembrane helix</keyword>
<dbReference type="GO" id="GO:0071111">
    <property type="term" value="F:cyclic-guanylate-specific phosphodiesterase activity"/>
    <property type="evidence" value="ECO:0007669"/>
    <property type="project" value="UniProtKB-EC"/>
</dbReference>
<reference evidence="5 6" key="1">
    <citation type="submission" date="2017-07" db="EMBL/GenBank/DDBJ databases">
        <title>Acidovorax KNDSW TSA 6 genome sequence and assembly.</title>
        <authorList>
            <person name="Mayilraj S."/>
        </authorList>
    </citation>
    <scope>NUCLEOTIDE SEQUENCE [LARGE SCALE GENOMIC DNA]</scope>
    <source>
        <strain evidence="5 6">KNDSW-TSA6</strain>
    </source>
</reference>
<dbReference type="InterPro" id="IPR029787">
    <property type="entry name" value="Nucleotide_cyclase"/>
</dbReference>
<dbReference type="FunFam" id="3.30.70.270:FF:000001">
    <property type="entry name" value="Diguanylate cyclase domain protein"/>
    <property type="match status" value="1"/>
</dbReference>
<dbReference type="Pfam" id="PF12860">
    <property type="entry name" value="PAS_7"/>
    <property type="match status" value="1"/>
</dbReference>
<protein>
    <submittedName>
        <fullName evidence="5">Diguanylate cyclase</fullName>
    </submittedName>
</protein>
<feature type="domain" description="GGDEF" evidence="4">
    <location>
        <begin position="483"/>
        <end position="621"/>
    </location>
</feature>
<dbReference type="PANTHER" id="PTHR44757:SF2">
    <property type="entry name" value="BIOFILM ARCHITECTURE MAINTENANCE PROTEIN MBAA"/>
    <property type="match status" value="1"/>
</dbReference>
<dbReference type="CDD" id="cd18773">
    <property type="entry name" value="PDC1_HK_sensor"/>
    <property type="match status" value="1"/>
</dbReference>
<dbReference type="GO" id="GO:0071732">
    <property type="term" value="P:cellular response to nitric oxide"/>
    <property type="evidence" value="ECO:0007669"/>
    <property type="project" value="UniProtKB-ARBA"/>
</dbReference>
<dbReference type="Gene3D" id="3.30.70.270">
    <property type="match status" value="1"/>
</dbReference>
<evidence type="ECO:0000256" key="1">
    <source>
        <dbReference type="ARBA" id="ARBA00051114"/>
    </source>
</evidence>